<accession>A0A2G5ERX1</accession>
<protein>
    <submittedName>
        <fullName evidence="2">Uncharacterized protein</fullName>
    </submittedName>
</protein>
<feature type="transmembrane region" description="Helical" evidence="1">
    <location>
        <begin position="20"/>
        <end position="41"/>
    </location>
</feature>
<evidence type="ECO:0000313" key="3">
    <source>
        <dbReference type="Proteomes" id="UP000230069"/>
    </source>
</evidence>
<gene>
    <name evidence="2" type="ORF">AQUCO_00500424v1</name>
</gene>
<evidence type="ECO:0000256" key="1">
    <source>
        <dbReference type="SAM" id="Phobius"/>
    </source>
</evidence>
<dbReference type="EMBL" id="KZ305022">
    <property type="protein sequence ID" value="PIA58472.1"/>
    <property type="molecule type" value="Genomic_DNA"/>
</dbReference>
<keyword evidence="1" id="KW-0812">Transmembrane</keyword>
<reference evidence="2 3" key="1">
    <citation type="submission" date="2017-09" db="EMBL/GenBank/DDBJ databases">
        <title>WGS assembly of Aquilegia coerulea Goldsmith.</title>
        <authorList>
            <person name="Hodges S."/>
            <person name="Kramer E."/>
            <person name="Nordborg M."/>
            <person name="Tomkins J."/>
            <person name="Borevitz J."/>
            <person name="Derieg N."/>
            <person name="Yan J."/>
            <person name="Mihaltcheva S."/>
            <person name="Hayes R.D."/>
            <person name="Rokhsar D."/>
        </authorList>
    </citation>
    <scope>NUCLEOTIDE SEQUENCE [LARGE SCALE GENOMIC DNA]</scope>
    <source>
        <strain evidence="3">cv. Goldsmith</strain>
    </source>
</reference>
<evidence type="ECO:0000313" key="2">
    <source>
        <dbReference type="EMBL" id="PIA58472.1"/>
    </source>
</evidence>
<sequence>MANTTKNAPELTELISKTLFFDLGFFILRGLAMGLCLIWLLGGGGEGGGFECDDEIGKKRVFEVLKFPA</sequence>
<name>A0A2G5ERX1_AQUCA</name>
<dbReference type="Proteomes" id="UP000230069">
    <property type="component" value="Unassembled WGS sequence"/>
</dbReference>
<organism evidence="2 3">
    <name type="scientific">Aquilegia coerulea</name>
    <name type="common">Rocky mountain columbine</name>
    <dbReference type="NCBI Taxonomy" id="218851"/>
    <lineage>
        <taxon>Eukaryota</taxon>
        <taxon>Viridiplantae</taxon>
        <taxon>Streptophyta</taxon>
        <taxon>Embryophyta</taxon>
        <taxon>Tracheophyta</taxon>
        <taxon>Spermatophyta</taxon>
        <taxon>Magnoliopsida</taxon>
        <taxon>Ranunculales</taxon>
        <taxon>Ranunculaceae</taxon>
        <taxon>Thalictroideae</taxon>
        <taxon>Aquilegia</taxon>
    </lineage>
</organism>
<keyword evidence="1" id="KW-1133">Transmembrane helix</keyword>
<keyword evidence="1" id="KW-0472">Membrane</keyword>
<proteinExistence type="predicted"/>
<dbReference type="AlphaFoldDB" id="A0A2G5ERX1"/>
<keyword evidence="3" id="KW-1185">Reference proteome</keyword>
<dbReference type="InParanoid" id="A0A2G5ERX1"/>